<feature type="compositionally biased region" description="Basic residues" evidence="1">
    <location>
        <begin position="34"/>
        <end position="48"/>
    </location>
</feature>
<protein>
    <submittedName>
        <fullName evidence="2">Uncharacterized protein</fullName>
    </submittedName>
</protein>
<keyword evidence="3" id="KW-1185">Reference proteome</keyword>
<evidence type="ECO:0000313" key="2">
    <source>
        <dbReference type="EMBL" id="ASC70047.1"/>
    </source>
</evidence>
<dbReference type="Proteomes" id="UP000191901">
    <property type="component" value="Chromosome"/>
</dbReference>
<name>A0A1Z3HIW3_9CYAN</name>
<gene>
    <name evidence="2" type="ORF">XM38_009770</name>
</gene>
<sequence length="48" mass="5545">MRLCWQQIRLLLAMKEGVRGQFGSDSDEAQAIGFKKKSERKRPRRPAA</sequence>
<dbReference type="KEGG" id="hhg:XM38_009770"/>
<organism evidence="2 3">
    <name type="scientific">Halomicronema hongdechloris C2206</name>
    <dbReference type="NCBI Taxonomy" id="1641165"/>
    <lineage>
        <taxon>Bacteria</taxon>
        <taxon>Bacillati</taxon>
        <taxon>Cyanobacteriota</taxon>
        <taxon>Cyanophyceae</taxon>
        <taxon>Nodosilineales</taxon>
        <taxon>Nodosilineaceae</taxon>
        <taxon>Halomicronema</taxon>
    </lineage>
</organism>
<dbReference type="EMBL" id="CP021983">
    <property type="protein sequence ID" value="ASC70047.1"/>
    <property type="molecule type" value="Genomic_DNA"/>
</dbReference>
<dbReference type="AlphaFoldDB" id="A0A1Z3HIW3"/>
<proteinExistence type="predicted"/>
<feature type="region of interest" description="Disordered" evidence="1">
    <location>
        <begin position="20"/>
        <end position="48"/>
    </location>
</feature>
<reference evidence="2 3" key="1">
    <citation type="journal article" date="2016" name="Biochim. Biophys. Acta">
        <title>Characterization of red-shifted phycobilisomes isolated from the chlorophyll f-containing cyanobacterium Halomicronema hongdechloris.</title>
        <authorList>
            <person name="Li Y."/>
            <person name="Lin Y."/>
            <person name="Garvey C.J."/>
            <person name="Birch D."/>
            <person name="Corkery R.W."/>
            <person name="Loughlin P.C."/>
            <person name="Scheer H."/>
            <person name="Willows R.D."/>
            <person name="Chen M."/>
        </authorList>
    </citation>
    <scope>NUCLEOTIDE SEQUENCE [LARGE SCALE GENOMIC DNA]</scope>
    <source>
        <strain evidence="2 3">C2206</strain>
    </source>
</reference>
<accession>A0A1Z3HIW3</accession>
<evidence type="ECO:0000256" key="1">
    <source>
        <dbReference type="SAM" id="MobiDB-lite"/>
    </source>
</evidence>
<evidence type="ECO:0000313" key="3">
    <source>
        <dbReference type="Proteomes" id="UP000191901"/>
    </source>
</evidence>
<dbReference type="RefSeq" id="WP_187329580.1">
    <property type="nucleotide sequence ID" value="NZ_CP021983.2"/>
</dbReference>